<comment type="catalytic activity">
    <reaction evidence="7">
        <text>a 1-O-(1Z-alkenyl)-sn-glycero-3-phosphoethanolamine + H2O = a 2,3-saturated aldehyde + sn-glycero-3-phosphoethanolamine</text>
        <dbReference type="Rhea" id="RHEA:16905"/>
        <dbReference type="ChEBI" id="CHEBI:15377"/>
        <dbReference type="ChEBI" id="CHEBI:73359"/>
        <dbReference type="ChEBI" id="CHEBI:77288"/>
        <dbReference type="ChEBI" id="CHEBI:143890"/>
        <dbReference type="EC" id="3.3.2.2"/>
    </reaction>
</comment>
<evidence type="ECO:0000256" key="5">
    <source>
        <dbReference type="ARBA" id="ARBA00023136"/>
    </source>
</evidence>
<evidence type="ECO:0000256" key="2">
    <source>
        <dbReference type="ARBA" id="ARBA00007375"/>
    </source>
</evidence>
<evidence type="ECO:0000313" key="11">
    <source>
        <dbReference type="Proteomes" id="UP000314294"/>
    </source>
</evidence>
<dbReference type="PANTHER" id="PTHR31885:SF11">
    <property type="entry name" value="TRANSMEMBRANE PROTEIN 86B"/>
    <property type="match status" value="1"/>
</dbReference>
<dbReference type="GO" id="GO:0047408">
    <property type="term" value="F:alkenylglycerophosphocholine hydrolase activity"/>
    <property type="evidence" value="ECO:0007669"/>
    <property type="project" value="UniProtKB-EC"/>
</dbReference>
<evidence type="ECO:0000256" key="7">
    <source>
        <dbReference type="ARBA" id="ARBA00049458"/>
    </source>
</evidence>
<comment type="catalytic activity">
    <reaction evidence="8">
        <text>a 1-O-(1Z-alkenyl)-sn-glycero-3-phosphocholine + H2O = a 2,3-saturated aldehyde + sn-glycerol 3-phosphocholine</text>
        <dbReference type="Rhea" id="RHEA:22544"/>
        <dbReference type="ChEBI" id="CHEBI:15377"/>
        <dbReference type="ChEBI" id="CHEBI:16870"/>
        <dbReference type="ChEBI" id="CHEBI:73359"/>
        <dbReference type="ChEBI" id="CHEBI:77287"/>
        <dbReference type="EC" id="3.3.2.2"/>
    </reaction>
</comment>
<reference evidence="10 11" key="1">
    <citation type="submission" date="2019-03" db="EMBL/GenBank/DDBJ databases">
        <title>First draft genome of Liparis tanakae, snailfish: a comprehensive survey of snailfish specific genes.</title>
        <authorList>
            <person name="Kim W."/>
            <person name="Song I."/>
            <person name="Jeong J.-H."/>
            <person name="Kim D."/>
            <person name="Kim S."/>
            <person name="Ryu S."/>
            <person name="Song J.Y."/>
            <person name="Lee S.K."/>
        </authorList>
    </citation>
    <scope>NUCLEOTIDE SEQUENCE [LARGE SCALE GENOMIC DNA]</scope>
    <source>
        <tissue evidence="10">Muscle</tissue>
    </source>
</reference>
<evidence type="ECO:0000256" key="8">
    <source>
        <dbReference type="ARBA" id="ARBA00049560"/>
    </source>
</evidence>
<comment type="similarity">
    <text evidence="2">Belongs to the TMEM86 family.</text>
</comment>
<dbReference type="EC" id="3.3.2.2" evidence="6"/>
<dbReference type="GO" id="GO:0016020">
    <property type="term" value="C:membrane"/>
    <property type="evidence" value="ECO:0007669"/>
    <property type="project" value="UniProtKB-SubCell"/>
</dbReference>
<dbReference type="Pfam" id="PF07947">
    <property type="entry name" value="YhhN"/>
    <property type="match status" value="1"/>
</dbReference>
<organism evidence="10 11">
    <name type="scientific">Liparis tanakae</name>
    <name type="common">Tanaka's snailfish</name>
    <dbReference type="NCBI Taxonomy" id="230148"/>
    <lineage>
        <taxon>Eukaryota</taxon>
        <taxon>Metazoa</taxon>
        <taxon>Chordata</taxon>
        <taxon>Craniata</taxon>
        <taxon>Vertebrata</taxon>
        <taxon>Euteleostomi</taxon>
        <taxon>Actinopterygii</taxon>
        <taxon>Neopterygii</taxon>
        <taxon>Teleostei</taxon>
        <taxon>Neoteleostei</taxon>
        <taxon>Acanthomorphata</taxon>
        <taxon>Eupercaria</taxon>
        <taxon>Perciformes</taxon>
        <taxon>Cottioidei</taxon>
        <taxon>Cottales</taxon>
        <taxon>Liparidae</taxon>
        <taxon>Liparis</taxon>
    </lineage>
</organism>
<evidence type="ECO:0000256" key="9">
    <source>
        <dbReference type="SAM" id="Phobius"/>
    </source>
</evidence>
<protein>
    <recommendedName>
        <fullName evidence="6">lysoplasmalogenase</fullName>
        <ecNumber evidence="6">3.3.2.2</ecNumber>
    </recommendedName>
</protein>
<keyword evidence="5 9" id="KW-0472">Membrane</keyword>
<gene>
    <name evidence="10" type="primary">TMEM86A_1</name>
    <name evidence="10" type="ORF">EYF80_006432</name>
</gene>
<feature type="transmembrane region" description="Helical" evidence="9">
    <location>
        <begin position="61"/>
        <end position="81"/>
    </location>
</feature>
<keyword evidence="11" id="KW-1185">Reference proteome</keyword>
<evidence type="ECO:0000313" key="10">
    <source>
        <dbReference type="EMBL" id="TNN83451.1"/>
    </source>
</evidence>
<evidence type="ECO:0000256" key="1">
    <source>
        <dbReference type="ARBA" id="ARBA00004141"/>
    </source>
</evidence>
<comment type="caution">
    <text evidence="10">The sequence shown here is derived from an EMBL/GenBank/DDBJ whole genome shotgun (WGS) entry which is preliminary data.</text>
</comment>
<dbReference type="PANTHER" id="PTHR31885">
    <property type="entry name" value="GH04784P"/>
    <property type="match status" value="1"/>
</dbReference>
<feature type="transmembrane region" description="Helical" evidence="9">
    <location>
        <begin position="119"/>
        <end position="139"/>
    </location>
</feature>
<feature type="transmembrane region" description="Helical" evidence="9">
    <location>
        <begin position="87"/>
        <end position="107"/>
    </location>
</feature>
<name>A0A4Z2J0I3_9TELE</name>
<dbReference type="Proteomes" id="UP000314294">
    <property type="component" value="Unassembled WGS sequence"/>
</dbReference>
<keyword evidence="4 9" id="KW-1133">Transmembrane helix</keyword>
<sequence length="149" mass="16411">MGAFAVAHLLYSMTFLSSRYATYASSSSFWTRSLYLILLTLGGGFYIYMYPFLQKVPDSEILLPAVGVYIVLIVLMGALAIRTHNVATLLGSLSFMVSDLSLAVQVFKATAPMEHGHTVVMVTYYLAQLLIAVGDVNAVEEDLSKWKRS</sequence>
<evidence type="ECO:0000256" key="3">
    <source>
        <dbReference type="ARBA" id="ARBA00022692"/>
    </source>
</evidence>
<feature type="transmembrane region" description="Helical" evidence="9">
    <location>
        <begin position="29"/>
        <end position="49"/>
    </location>
</feature>
<evidence type="ECO:0000256" key="6">
    <source>
        <dbReference type="ARBA" id="ARBA00035673"/>
    </source>
</evidence>
<accession>A0A4Z2J0I3</accession>
<keyword evidence="3 9" id="KW-0812">Transmembrane</keyword>
<dbReference type="InterPro" id="IPR012506">
    <property type="entry name" value="TMEM86B-like"/>
</dbReference>
<proteinExistence type="inferred from homology"/>
<dbReference type="AlphaFoldDB" id="A0A4Z2J0I3"/>
<evidence type="ECO:0000256" key="4">
    <source>
        <dbReference type="ARBA" id="ARBA00022989"/>
    </source>
</evidence>
<comment type="subcellular location">
    <subcellularLocation>
        <location evidence="1">Membrane</location>
        <topology evidence="1">Multi-pass membrane protein</topology>
    </subcellularLocation>
</comment>
<dbReference type="EMBL" id="SRLO01000033">
    <property type="protein sequence ID" value="TNN83451.1"/>
    <property type="molecule type" value="Genomic_DNA"/>
</dbReference>
<dbReference type="OrthoDB" id="2133758at2759"/>